<feature type="region of interest" description="Disordered" evidence="4">
    <location>
        <begin position="383"/>
        <end position="402"/>
    </location>
</feature>
<dbReference type="CDD" id="cd00077">
    <property type="entry name" value="HDc"/>
    <property type="match status" value="1"/>
</dbReference>
<dbReference type="Pfam" id="PF02824">
    <property type="entry name" value="TGS"/>
    <property type="match status" value="1"/>
</dbReference>
<accession>A0A087CDR2</accession>
<keyword evidence="9" id="KW-1185">Reference proteome</keyword>
<dbReference type="NCBIfam" id="TIGR00691">
    <property type="entry name" value="spoT_relA"/>
    <property type="match status" value="1"/>
</dbReference>
<sequence>MVGGDETGRTGSNAAADTTQGLSSRALGCEISTDPINPLEPILQMCELHHPDEDMSILYRAYKRAVVQHSGQRRKSGEPYIIHPLAVSQILADLGMGPTVVSAGLLHDTVEDTDYSLEQCRDEFGETVAGLVDGVTKLSKMEYGDSAQAETIRKMVVAMSRDVRVLVVKLADRVHNARTWRYVKATSAQRKARETLDVYAPLANRLGMNAIKTELEELSFKVLYPKIYNEIVVLVARRAGQRDVYLKQILAEINDDLGSQGIEAIVTGRPKDYFSIYQKMIVRGHDFANIYDLVGVRIVVDSIQDCYAALGAVHARWNPVPGRFKDYIAMPKLNMYQSLHTTVVGPGGKPVEIQIRTWDMHRRAEFGIAAHWKYKENGKAGRVLSAPDRTDRKREQSEVSELSEADNLKWIQQLADWTSETPDSNEFLGSLKEDLGSSEVYVFTPKGKIVSLPAAATPVDFAYAVHTEVGHRTMGARVNGRLVPLDTTLENGDTVEILTSKSDNDGPSHDWLSFVKSPKARNKIRQWFSKERRSEAIEEGKDELTRAMRKKKNLPVSSLLTPEALVGIADELNFPNAETVYAAVGEGQVSTQNVISRLVKDAGPSEVDDEVEQESLPLRQLEQSSSSGGSQGVSVKGVGDIWVKLARCCTPVPGDPIVGFITRNQGVSVHRADCQNLLDLKERQPERIVDVSWTSTKGTFMVKIQVEALDRPHLLSDVTRVLADHGVNILSGSQATGRDRVATSQFVFEMADPQHLNSLLTGVRRIDGVFDVYRLTGAKDSAEPRLRHMQSHN</sequence>
<feature type="compositionally biased region" description="Basic and acidic residues" evidence="4">
    <location>
        <begin position="388"/>
        <end position="397"/>
    </location>
</feature>
<comment type="function">
    <text evidence="3">In eubacteria ppGpp (guanosine 3'-diphosphate 5'-diphosphate) is a mediator of the stringent response that coordinates a variety of cellular activities in response to changes in nutritional abundance.</text>
</comment>
<evidence type="ECO:0000313" key="9">
    <source>
        <dbReference type="Proteomes" id="UP000029050"/>
    </source>
</evidence>
<dbReference type="InterPro" id="IPR045865">
    <property type="entry name" value="ACT-like_dom_sf"/>
</dbReference>
<dbReference type="InterPro" id="IPR012676">
    <property type="entry name" value="TGS-like"/>
</dbReference>
<dbReference type="InterPro" id="IPR004095">
    <property type="entry name" value="TGS"/>
</dbReference>
<dbReference type="InterPro" id="IPR002912">
    <property type="entry name" value="ACT_dom"/>
</dbReference>
<evidence type="ECO:0000259" key="7">
    <source>
        <dbReference type="PROSITE" id="PS51880"/>
    </source>
</evidence>
<dbReference type="RefSeq" id="WP_081884374.1">
    <property type="nucleotide sequence ID" value="NZ_JGZI01000010.1"/>
</dbReference>
<dbReference type="AlphaFoldDB" id="A0A087CDR2"/>
<feature type="domain" description="ACT" evidence="5">
    <location>
        <begin position="703"/>
        <end position="777"/>
    </location>
</feature>
<evidence type="ECO:0000256" key="1">
    <source>
        <dbReference type="ARBA" id="ARBA00004976"/>
    </source>
</evidence>
<comment type="caution">
    <text evidence="8">The sequence shown here is derived from an EMBL/GenBank/DDBJ whole genome shotgun (WGS) entry which is preliminary data.</text>
</comment>
<evidence type="ECO:0000256" key="3">
    <source>
        <dbReference type="RuleBase" id="RU003847"/>
    </source>
</evidence>
<dbReference type="Gene3D" id="3.30.460.10">
    <property type="entry name" value="Beta Polymerase, domain 2"/>
    <property type="match status" value="1"/>
</dbReference>
<dbReference type="Pfam" id="PF13328">
    <property type="entry name" value="HD_4"/>
    <property type="match status" value="1"/>
</dbReference>
<keyword evidence="8" id="KW-0418">Kinase</keyword>
<dbReference type="UniPathway" id="UPA00908">
    <property type="reaction ID" value="UER00884"/>
</dbReference>
<feature type="region of interest" description="Disordered" evidence="4">
    <location>
        <begin position="602"/>
        <end position="633"/>
    </location>
</feature>
<gene>
    <name evidence="8" type="ORF">BPSY_1820</name>
</gene>
<dbReference type="InterPro" id="IPR033655">
    <property type="entry name" value="TGS_RelA/SpoT"/>
</dbReference>
<dbReference type="SUPFAM" id="SSF81271">
    <property type="entry name" value="TGS-like"/>
    <property type="match status" value="1"/>
</dbReference>
<dbReference type="Pfam" id="PF04607">
    <property type="entry name" value="RelA_SpoT"/>
    <property type="match status" value="1"/>
</dbReference>
<dbReference type="FunFam" id="3.10.20.30:FF:000002">
    <property type="entry name" value="GTP pyrophosphokinase (RelA/SpoT)"/>
    <property type="match status" value="1"/>
</dbReference>
<dbReference type="GO" id="GO:0016301">
    <property type="term" value="F:kinase activity"/>
    <property type="evidence" value="ECO:0007669"/>
    <property type="project" value="UniProtKB-KW"/>
</dbReference>
<dbReference type="InterPro" id="IPR007685">
    <property type="entry name" value="RelA_SpoT"/>
</dbReference>
<dbReference type="CDD" id="cd01668">
    <property type="entry name" value="TGS_RSH"/>
    <property type="match status" value="1"/>
</dbReference>
<comment type="catalytic activity">
    <reaction evidence="2">
        <text>GTP + ATP = guanosine 3'-diphosphate 5'-triphosphate + AMP</text>
        <dbReference type="Rhea" id="RHEA:22088"/>
        <dbReference type="ChEBI" id="CHEBI:30616"/>
        <dbReference type="ChEBI" id="CHEBI:37565"/>
        <dbReference type="ChEBI" id="CHEBI:142410"/>
        <dbReference type="ChEBI" id="CHEBI:456215"/>
        <dbReference type="EC" id="2.7.6.5"/>
    </reaction>
</comment>
<dbReference type="InterPro" id="IPR045600">
    <property type="entry name" value="RelA/SpoT_AH_RIS"/>
</dbReference>
<dbReference type="OrthoDB" id="9805041at2"/>
<evidence type="ECO:0000259" key="6">
    <source>
        <dbReference type="PROSITE" id="PS51831"/>
    </source>
</evidence>
<feature type="compositionally biased region" description="Low complexity" evidence="4">
    <location>
        <begin position="623"/>
        <end position="633"/>
    </location>
</feature>
<dbReference type="Gene3D" id="3.10.20.30">
    <property type="match status" value="1"/>
</dbReference>
<comment type="pathway">
    <text evidence="1">Purine metabolism; ppGpp biosynthesis; ppGpp from GTP: step 1/2.</text>
</comment>
<dbReference type="PANTHER" id="PTHR21262">
    <property type="entry name" value="GUANOSINE-3',5'-BIS DIPHOSPHATE 3'-PYROPHOSPHOHYDROLASE"/>
    <property type="match status" value="1"/>
</dbReference>
<dbReference type="EC" id="2.7.6.5" evidence="8"/>
<dbReference type="PROSITE" id="PS51831">
    <property type="entry name" value="HD"/>
    <property type="match status" value="1"/>
</dbReference>
<protein>
    <submittedName>
        <fullName evidence="8">GTP diphosphokinase</fullName>
        <ecNumber evidence="8">2.7.6.5</ecNumber>
    </submittedName>
</protein>
<dbReference type="InterPro" id="IPR004811">
    <property type="entry name" value="RelA/Spo_fam"/>
</dbReference>
<dbReference type="EMBL" id="JGZI01000010">
    <property type="protein sequence ID" value="KFI81412.1"/>
    <property type="molecule type" value="Genomic_DNA"/>
</dbReference>
<dbReference type="InterPro" id="IPR003607">
    <property type="entry name" value="HD/PDEase_dom"/>
</dbReference>
<dbReference type="FunFam" id="1.10.3210.10:FF:000001">
    <property type="entry name" value="GTP pyrophosphokinase RelA"/>
    <property type="match status" value="1"/>
</dbReference>
<dbReference type="InterPro" id="IPR043519">
    <property type="entry name" value="NT_sf"/>
</dbReference>
<evidence type="ECO:0000256" key="2">
    <source>
        <dbReference type="ARBA" id="ARBA00048244"/>
    </source>
</evidence>
<dbReference type="Gene3D" id="3.30.70.260">
    <property type="match status" value="1"/>
</dbReference>
<dbReference type="PROSITE" id="PS51880">
    <property type="entry name" value="TGS"/>
    <property type="match status" value="1"/>
</dbReference>
<dbReference type="SUPFAM" id="SSF109604">
    <property type="entry name" value="HD-domain/PDEase-like"/>
    <property type="match status" value="1"/>
</dbReference>
<dbReference type="SMART" id="SM00954">
    <property type="entry name" value="RelA_SpoT"/>
    <property type="match status" value="1"/>
</dbReference>
<evidence type="ECO:0000256" key="4">
    <source>
        <dbReference type="SAM" id="MobiDB-lite"/>
    </source>
</evidence>
<name>A0A087CDR2_9BIFI</name>
<dbReference type="PANTHER" id="PTHR21262:SF31">
    <property type="entry name" value="GTP PYROPHOSPHOKINASE"/>
    <property type="match status" value="1"/>
</dbReference>
<comment type="similarity">
    <text evidence="3">Belongs to the relA/spoT family.</text>
</comment>
<dbReference type="GO" id="GO:0005886">
    <property type="term" value="C:plasma membrane"/>
    <property type="evidence" value="ECO:0007669"/>
    <property type="project" value="TreeGrafter"/>
</dbReference>
<dbReference type="CDD" id="cd04876">
    <property type="entry name" value="ACT_RelA-SpoT"/>
    <property type="match status" value="1"/>
</dbReference>
<dbReference type="Gene3D" id="1.10.3210.10">
    <property type="entry name" value="Hypothetical protein af1432"/>
    <property type="match status" value="1"/>
</dbReference>
<dbReference type="CDD" id="cd05399">
    <property type="entry name" value="NT_Rel-Spo_like"/>
    <property type="match status" value="1"/>
</dbReference>
<evidence type="ECO:0000313" key="8">
    <source>
        <dbReference type="EMBL" id="KFI81412.1"/>
    </source>
</evidence>
<dbReference type="Pfam" id="PF13291">
    <property type="entry name" value="ACT_4"/>
    <property type="match status" value="1"/>
</dbReference>
<dbReference type="eggNOG" id="COG0317">
    <property type="taxonomic scope" value="Bacteria"/>
</dbReference>
<dbReference type="PROSITE" id="PS51671">
    <property type="entry name" value="ACT"/>
    <property type="match status" value="1"/>
</dbReference>
<dbReference type="Proteomes" id="UP000029050">
    <property type="component" value="Unassembled WGS sequence"/>
</dbReference>
<keyword evidence="8" id="KW-0808">Transferase</keyword>
<proteinExistence type="inferred from homology"/>
<dbReference type="FunFam" id="3.30.460.10:FF:000001">
    <property type="entry name" value="GTP pyrophosphokinase RelA"/>
    <property type="match status" value="1"/>
</dbReference>
<dbReference type="SMART" id="SM00471">
    <property type="entry name" value="HDc"/>
    <property type="match status" value="1"/>
</dbReference>
<dbReference type="SUPFAM" id="SSF81301">
    <property type="entry name" value="Nucleotidyltransferase"/>
    <property type="match status" value="1"/>
</dbReference>
<feature type="domain" description="HD" evidence="6">
    <location>
        <begin position="80"/>
        <end position="177"/>
    </location>
</feature>
<dbReference type="GO" id="GO:0008728">
    <property type="term" value="F:GTP diphosphokinase activity"/>
    <property type="evidence" value="ECO:0007669"/>
    <property type="project" value="UniProtKB-EC"/>
</dbReference>
<dbReference type="Pfam" id="PF19296">
    <property type="entry name" value="RelA_AH_RIS"/>
    <property type="match status" value="1"/>
</dbReference>
<reference evidence="8 9" key="1">
    <citation type="submission" date="2014-03" db="EMBL/GenBank/DDBJ databases">
        <title>Genomics of Bifidobacteria.</title>
        <authorList>
            <person name="Ventura M."/>
            <person name="Milani C."/>
            <person name="Lugli G.A."/>
        </authorList>
    </citation>
    <scope>NUCLEOTIDE SEQUENCE [LARGE SCALE GENOMIC DNA]</scope>
    <source>
        <strain evidence="8 9">LMG 21775</strain>
    </source>
</reference>
<dbReference type="SUPFAM" id="SSF55021">
    <property type="entry name" value="ACT-like"/>
    <property type="match status" value="1"/>
</dbReference>
<dbReference type="STRING" id="218140.BPSY_1820"/>
<dbReference type="InterPro" id="IPR006674">
    <property type="entry name" value="HD_domain"/>
</dbReference>
<evidence type="ECO:0000259" key="5">
    <source>
        <dbReference type="PROSITE" id="PS51671"/>
    </source>
</evidence>
<organism evidence="8 9">
    <name type="scientific">Bifidobacterium psychraerophilum</name>
    <dbReference type="NCBI Taxonomy" id="218140"/>
    <lineage>
        <taxon>Bacteria</taxon>
        <taxon>Bacillati</taxon>
        <taxon>Actinomycetota</taxon>
        <taxon>Actinomycetes</taxon>
        <taxon>Bifidobacteriales</taxon>
        <taxon>Bifidobacteriaceae</taxon>
        <taxon>Bifidobacterium</taxon>
    </lineage>
</organism>
<dbReference type="InterPro" id="IPR012675">
    <property type="entry name" value="Beta-grasp_dom_sf"/>
</dbReference>
<dbReference type="GO" id="GO:0015970">
    <property type="term" value="P:guanosine tetraphosphate biosynthetic process"/>
    <property type="evidence" value="ECO:0007669"/>
    <property type="project" value="UniProtKB-UniPathway"/>
</dbReference>
<feature type="domain" description="TGS" evidence="7">
    <location>
        <begin position="438"/>
        <end position="499"/>
    </location>
</feature>